<dbReference type="Proteomes" id="UP001157502">
    <property type="component" value="Chromosome 10"/>
</dbReference>
<organism evidence="1 2">
    <name type="scientific">Dallia pectoralis</name>
    <name type="common">Alaska blackfish</name>
    <dbReference type="NCBI Taxonomy" id="75939"/>
    <lineage>
        <taxon>Eukaryota</taxon>
        <taxon>Metazoa</taxon>
        <taxon>Chordata</taxon>
        <taxon>Craniata</taxon>
        <taxon>Vertebrata</taxon>
        <taxon>Euteleostomi</taxon>
        <taxon>Actinopterygii</taxon>
        <taxon>Neopterygii</taxon>
        <taxon>Teleostei</taxon>
        <taxon>Protacanthopterygii</taxon>
        <taxon>Esociformes</taxon>
        <taxon>Umbridae</taxon>
        <taxon>Dallia</taxon>
    </lineage>
</organism>
<comment type="caution">
    <text evidence="1">The sequence shown here is derived from an EMBL/GenBank/DDBJ whole genome shotgun (WGS) entry which is preliminary data.</text>
</comment>
<sequence>MVAESWQKANAALAVVAPQKRRRTERHELTSWRSFNSIFQFFSEALQSGEKYEESSITVTTRSSHRTKHKQDHDDL</sequence>
<evidence type="ECO:0000313" key="1">
    <source>
        <dbReference type="EMBL" id="KAJ8006145.1"/>
    </source>
</evidence>
<keyword evidence="2" id="KW-1185">Reference proteome</keyword>
<gene>
    <name evidence="1" type="ORF">DPEC_G00125200</name>
</gene>
<evidence type="ECO:0000313" key="2">
    <source>
        <dbReference type="Proteomes" id="UP001157502"/>
    </source>
</evidence>
<dbReference type="EMBL" id="CM055737">
    <property type="protein sequence ID" value="KAJ8006145.1"/>
    <property type="molecule type" value="Genomic_DNA"/>
</dbReference>
<proteinExistence type="predicted"/>
<reference evidence="1" key="1">
    <citation type="submission" date="2021-05" db="EMBL/GenBank/DDBJ databases">
        <authorList>
            <person name="Pan Q."/>
            <person name="Jouanno E."/>
            <person name="Zahm M."/>
            <person name="Klopp C."/>
            <person name="Cabau C."/>
            <person name="Louis A."/>
            <person name="Berthelot C."/>
            <person name="Parey E."/>
            <person name="Roest Crollius H."/>
            <person name="Montfort J."/>
            <person name="Robinson-Rechavi M."/>
            <person name="Bouchez O."/>
            <person name="Lampietro C."/>
            <person name="Lopez Roques C."/>
            <person name="Donnadieu C."/>
            <person name="Postlethwait J."/>
            <person name="Bobe J."/>
            <person name="Dillon D."/>
            <person name="Chandos A."/>
            <person name="von Hippel F."/>
            <person name="Guiguen Y."/>
        </authorList>
    </citation>
    <scope>NUCLEOTIDE SEQUENCE</scope>
    <source>
        <strain evidence="1">YG-Jan2019</strain>
    </source>
</reference>
<name>A0ACC2GRT5_DALPE</name>
<protein>
    <submittedName>
        <fullName evidence="1">Uncharacterized protein</fullName>
    </submittedName>
</protein>
<accession>A0ACC2GRT5</accession>